<proteinExistence type="predicted"/>
<gene>
    <name evidence="2" type="ORF">K0M31_014478</name>
</gene>
<protein>
    <submittedName>
        <fullName evidence="2">Uncharacterized protein</fullName>
    </submittedName>
</protein>
<reference evidence="2" key="1">
    <citation type="submission" date="2021-10" db="EMBL/GenBank/DDBJ databases">
        <title>Melipona bicolor Genome sequencing and assembly.</title>
        <authorList>
            <person name="Araujo N.S."/>
            <person name="Arias M.C."/>
        </authorList>
    </citation>
    <scope>NUCLEOTIDE SEQUENCE</scope>
    <source>
        <strain evidence="2">USP_2M_L1-L4_2017</strain>
        <tissue evidence="2">Whole body</tissue>
    </source>
</reference>
<keyword evidence="3" id="KW-1185">Reference proteome</keyword>
<dbReference type="AlphaFoldDB" id="A0AA40G8X0"/>
<sequence>MQEVIRSLGDKLARLYPESTLLEYLLNAKSPVLLTVEKYLDIYASVPFINLYSGFLCLQYTDSRRKKINNGQTRRNDSSGAMEIQTKGSSSSPSELRRSFTNYYNKEHVRHETTFIIHPYIPNDGDHLTSCTSYQKAFSD</sequence>
<name>A0AA40G8X0_9HYME</name>
<dbReference type="Proteomes" id="UP001177670">
    <property type="component" value="Unassembled WGS sequence"/>
</dbReference>
<dbReference type="EMBL" id="JAHYIQ010000004">
    <property type="protein sequence ID" value="KAK1133120.1"/>
    <property type="molecule type" value="Genomic_DNA"/>
</dbReference>
<comment type="caution">
    <text evidence="2">The sequence shown here is derived from an EMBL/GenBank/DDBJ whole genome shotgun (WGS) entry which is preliminary data.</text>
</comment>
<evidence type="ECO:0000313" key="3">
    <source>
        <dbReference type="Proteomes" id="UP001177670"/>
    </source>
</evidence>
<organism evidence="2 3">
    <name type="scientific">Melipona bicolor</name>
    <dbReference type="NCBI Taxonomy" id="60889"/>
    <lineage>
        <taxon>Eukaryota</taxon>
        <taxon>Metazoa</taxon>
        <taxon>Ecdysozoa</taxon>
        <taxon>Arthropoda</taxon>
        <taxon>Hexapoda</taxon>
        <taxon>Insecta</taxon>
        <taxon>Pterygota</taxon>
        <taxon>Neoptera</taxon>
        <taxon>Endopterygota</taxon>
        <taxon>Hymenoptera</taxon>
        <taxon>Apocrita</taxon>
        <taxon>Aculeata</taxon>
        <taxon>Apoidea</taxon>
        <taxon>Anthophila</taxon>
        <taxon>Apidae</taxon>
        <taxon>Melipona</taxon>
    </lineage>
</organism>
<accession>A0AA40G8X0</accession>
<evidence type="ECO:0000256" key="1">
    <source>
        <dbReference type="SAM" id="MobiDB-lite"/>
    </source>
</evidence>
<feature type="region of interest" description="Disordered" evidence="1">
    <location>
        <begin position="68"/>
        <end position="97"/>
    </location>
</feature>
<evidence type="ECO:0000313" key="2">
    <source>
        <dbReference type="EMBL" id="KAK1133120.1"/>
    </source>
</evidence>